<name>A0A8S5MHZ0_9CAUD</name>
<dbReference type="EMBL" id="BK014910">
    <property type="protein sequence ID" value="DAD81969.1"/>
    <property type="molecule type" value="Genomic_DNA"/>
</dbReference>
<protein>
    <submittedName>
        <fullName evidence="1">Uncharacterized protein</fullName>
    </submittedName>
</protein>
<proteinExistence type="predicted"/>
<accession>A0A8S5MHZ0</accession>
<evidence type="ECO:0000313" key="1">
    <source>
        <dbReference type="EMBL" id="DAD81969.1"/>
    </source>
</evidence>
<organism evidence="1">
    <name type="scientific">Siphoviridae sp. ctAvK3</name>
    <dbReference type="NCBI Taxonomy" id="2826184"/>
    <lineage>
        <taxon>Viruses</taxon>
        <taxon>Duplodnaviria</taxon>
        <taxon>Heunggongvirae</taxon>
        <taxon>Uroviricota</taxon>
        <taxon>Caudoviricetes</taxon>
    </lineage>
</organism>
<sequence>MTAQLKHIFTTDAEGNLVITDTTPEQRIILMTGIIDQFTRLGYSDSTIDWYSVNMLMALMGTEYGDKFVTDLKSFRKLSARVDMKGKDFKGLNELAKAFRRELVRSKTAHRQVVCA</sequence>
<reference evidence="1" key="1">
    <citation type="journal article" date="2021" name="Proc. Natl. Acad. Sci. U.S.A.">
        <title>A Catalog of Tens of Thousands of Viruses from Human Metagenomes Reveals Hidden Associations with Chronic Diseases.</title>
        <authorList>
            <person name="Tisza M.J."/>
            <person name="Buck C.B."/>
        </authorList>
    </citation>
    <scope>NUCLEOTIDE SEQUENCE</scope>
    <source>
        <strain evidence="1">CtAvK3</strain>
    </source>
</reference>